<reference evidence="1" key="1">
    <citation type="journal article" date="2014" name="Front. Microbiol.">
        <title>High frequency of phylogenetically diverse reductive dehalogenase-homologous genes in deep subseafloor sedimentary metagenomes.</title>
        <authorList>
            <person name="Kawai M."/>
            <person name="Futagami T."/>
            <person name="Toyoda A."/>
            <person name="Takaki Y."/>
            <person name="Nishi S."/>
            <person name="Hori S."/>
            <person name="Arai W."/>
            <person name="Tsubouchi T."/>
            <person name="Morono Y."/>
            <person name="Uchiyama I."/>
            <person name="Ito T."/>
            <person name="Fujiyama A."/>
            <person name="Inagaki F."/>
            <person name="Takami H."/>
        </authorList>
    </citation>
    <scope>NUCLEOTIDE SEQUENCE</scope>
    <source>
        <strain evidence="1">Expedition CK06-06</strain>
    </source>
</reference>
<proteinExistence type="predicted"/>
<dbReference type="AlphaFoldDB" id="X1PZN1"/>
<comment type="caution">
    <text evidence="1">The sequence shown here is derived from an EMBL/GenBank/DDBJ whole genome shotgun (WGS) entry which is preliminary data.</text>
</comment>
<sequence length="51" mass="5605">CALPVRGSKAMLKGPVVTFTWWYRLNHIDGLNAKVNSNGVALAKFTPQYLG</sequence>
<name>X1PZN1_9ZZZZ</name>
<feature type="non-terminal residue" evidence="1">
    <location>
        <position position="1"/>
    </location>
</feature>
<organism evidence="1">
    <name type="scientific">marine sediment metagenome</name>
    <dbReference type="NCBI Taxonomy" id="412755"/>
    <lineage>
        <taxon>unclassified sequences</taxon>
        <taxon>metagenomes</taxon>
        <taxon>ecological metagenomes</taxon>
    </lineage>
</organism>
<evidence type="ECO:0000313" key="1">
    <source>
        <dbReference type="EMBL" id="GAI44310.1"/>
    </source>
</evidence>
<dbReference type="EMBL" id="BARV01032038">
    <property type="protein sequence ID" value="GAI44310.1"/>
    <property type="molecule type" value="Genomic_DNA"/>
</dbReference>
<protein>
    <submittedName>
        <fullName evidence="1">Uncharacterized protein</fullName>
    </submittedName>
</protein>
<gene>
    <name evidence="1" type="ORF">S06H3_50582</name>
</gene>
<accession>X1PZN1</accession>